<keyword evidence="2" id="KW-1185">Reference proteome</keyword>
<dbReference type="STRING" id="31246.A0A183Q599"/>
<reference evidence="1 2" key="1">
    <citation type="submission" date="2018-11" db="EMBL/GenBank/DDBJ databases">
        <authorList>
            <consortium name="Pathogen Informatics"/>
        </authorList>
    </citation>
    <scope>NUCLEOTIDE SEQUENCE [LARGE SCALE GENOMIC DNA]</scope>
    <source>
        <strain>Denwood</strain>
        <strain evidence="2">Zambia</strain>
    </source>
</reference>
<evidence type="ECO:0000313" key="2">
    <source>
        <dbReference type="Proteomes" id="UP000269396"/>
    </source>
</evidence>
<protein>
    <submittedName>
        <fullName evidence="1">Uncharacterized protein</fullName>
    </submittedName>
</protein>
<accession>A0A183Q599</accession>
<dbReference type="AlphaFoldDB" id="A0A183Q599"/>
<gene>
    <name evidence="1" type="ORF">SMTD_LOCUS21784</name>
</gene>
<dbReference type="Proteomes" id="UP000269396">
    <property type="component" value="Unassembled WGS sequence"/>
</dbReference>
<name>A0A183Q599_9TREM</name>
<proteinExistence type="predicted"/>
<organism evidence="1 2">
    <name type="scientific">Schistosoma mattheei</name>
    <dbReference type="NCBI Taxonomy" id="31246"/>
    <lineage>
        <taxon>Eukaryota</taxon>
        <taxon>Metazoa</taxon>
        <taxon>Spiralia</taxon>
        <taxon>Lophotrochozoa</taxon>
        <taxon>Platyhelminthes</taxon>
        <taxon>Trematoda</taxon>
        <taxon>Digenea</taxon>
        <taxon>Strigeidida</taxon>
        <taxon>Schistosomatoidea</taxon>
        <taxon>Schistosomatidae</taxon>
        <taxon>Schistosoma</taxon>
    </lineage>
</organism>
<evidence type="ECO:0000313" key="1">
    <source>
        <dbReference type="EMBL" id="VDP85672.1"/>
    </source>
</evidence>
<sequence length="139" mass="16057">MNSVNWGFDMTRSNWLAKSDVFSQLGQYELFERPSFRIARDISGRQTRQTVFYAWGRFISTNGTYSFYPKTKYAELHTGYVSGSNQSFVLAHLEPYTSLLSAHIHMESDIFVIEVNYSILIIILSHCLITQTILKIILC</sequence>
<dbReference type="EMBL" id="UZAL01048548">
    <property type="protein sequence ID" value="VDP85672.1"/>
    <property type="molecule type" value="Genomic_DNA"/>
</dbReference>